<sequence length="201" mass="21418">MKKEGSSQGLAHFHLGVGAGRAAKAYKSSGRVHLLGQKRVVTATGCRPVSEMDGLAPCERCVDLVGQEWAEGCKHLRNGGEALVERGVSGSITGLPEAGPTATHVPVRQIVDEFRDSTGTAEGIKTLKGRGDGGHGVVEFREDPAIKDMRGRSCLRVGLPSVEVGIGGKERKHIPECEQRLACGFADAVRENAPWCPWLSR</sequence>
<evidence type="ECO:0000313" key="1">
    <source>
        <dbReference type="EMBL" id="CAB4593146.1"/>
    </source>
</evidence>
<reference evidence="1" key="1">
    <citation type="submission" date="2020-05" db="EMBL/GenBank/DDBJ databases">
        <authorList>
            <person name="Chiriac C."/>
            <person name="Salcher M."/>
            <person name="Ghai R."/>
            <person name="Kavagutti S V."/>
        </authorList>
    </citation>
    <scope>NUCLEOTIDE SEQUENCE</scope>
</reference>
<accession>A0A6J6FVN9</accession>
<name>A0A6J6FVN9_9ZZZZ</name>
<dbReference type="AlphaFoldDB" id="A0A6J6FVN9"/>
<proteinExistence type="predicted"/>
<gene>
    <name evidence="1" type="ORF">UFOPK1762_01462</name>
</gene>
<dbReference type="EMBL" id="CAEZTY010000066">
    <property type="protein sequence ID" value="CAB4593146.1"/>
    <property type="molecule type" value="Genomic_DNA"/>
</dbReference>
<protein>
    <submittedName>
        <fullName evidence="1">Unannotated protein</fullName>
    </submittedName>
</protein>
<organism evidence="1">
    <name type="scientific">freshwater metagenome</name>
    <dbReference type="NCBI Taxonomy" id="449393"/>
    <lineage>
        <taxon>unclassified sequences</taxon>
        <taxon>metagenomes</taxon>
        <taxon>ecological metagenomes</taxon>
    </lineage>
</organism>